<accession>A0A1T4N9L2</accession>
<dbReference type="Pfam" id="PF18319">
    <property type="entry name" value="Zn_ribbon_PriA"/>
    <property type="match status" value="1"/>
</dbReference>
<dbReference type="NCBIfam" id="TIGR00595">
    <property type="entry name" value="priA"/>
    <property type="match status" value="1"/>
</dbReference>
<keyword evidence="9 12" id="KW-0238">DNA-binding</keyword>
<dbReference type="Pfam" id="PF00271">
    <property type="entry name" value="Helicase_C"/>
    <property type="match status" value="1"/>
</dbReference>
<comment type="function">
    <text evidence="12">Initiates the restart of stalled replication forks, which reloads the replicative helicase on sites other than the origin of replication. Recognizes and binds to abandoned replication forks and remodels them to uncover a helicase loading site. Promotes assembly of the primosome at these replication forks.</text>
</comment>
<feature type="binding site" evidence="12">
    <location>
        <position position="437"/>
    </location>
    <ligand>
        <name>Zn(2+)</name>
        <dbReference type="ChEBI" id="CHEBI:29105"/>
        <label>1</label>
    </ligand>
</feature>
<dbReference type="InterPro" id="IPR014001">
    <property type="entry name" value="Helicase_ATP-bd"/>
</dbReference>
<dbReference type="SMART" id="SM00487">
    <property type="entry name" value="DEXDc"/>
    <property type="match status" value="1"/>
</dbReference>
<dbReference type="GO" id="GO:0006270">
    <property type="term" value="P:DNA replication initiation"/>
    <property type="evidence" value="ECO:0007669"/>
    <property type="project" value="TreeGrafter"/>
</dbReference>
<evidence type="ECO:0000256" key="11">
    <source>
        <dbReference type="ARBA" id="ARBA00048988"/>
    </source>
</evidence>
<evidence type="ECO:0000256" key="8">
    <source>
        <dbReference type="ARBA" id="ARBA00022840"/>
    </source>
</evidence>
<keyword evidence="7 12" id="KW-0862">Zinc</keyword>
<keyword evidence="4 12" id="KW-0547">Nucleotide-binding</keyword>
<feature type="binding site" evidence="12">
    <location>
        <position position="434"/>
    </location>
    <ligand>
        <name>Zn(2+)</name>
        <dbReference type="ChEBI" id="CHEBI:29105"/>
        <label>1</label>
    </ligand>
</feature>
<feature type="domain" description="Helicase C-terminal" evidence="14">
    <location>
        <begin position="466"/>
        <end position="629"/>
    </location>
</feature>
<dbReference type="GO" id="GO:0003677">
    <property type="term" value="F:DNA binding"/>
    <property type="evidence" value="ECO:0007669"/>
    <property type="project" value="UniProtKB-UniRule"/>
</dbReference>
<evidence type="ECO:0000259" key="14">
    <source>
        <dbReference type="PROSITE" id="PS51194"/>
    </source>
</evidence>
<dbReference type="PROSITE" id="PS51194">
    <property type="entry name" value="HELICASE_CTER"/>
    <property type="match status" value="1"/>
</dbReference>
<dbReference type="GO" id="GO:0006302">
    <property type="term" value="P:double-strand break repair"/>
    <property type="evidence" value="ECO:0007669"/>
    <property type="project" value="InterPro"/>
</dbReference>
<evidence type="ECO:0000256" key="10">
    <source>
        <dbReference type="ARBA" id="ARBA00023235"/>
    </source>
</evidence>
<feature type="binding site" evidence="12">
    <location>
        <position position="443"/>
    </location>
    <ligand>
        <name>Zn(2+)</name>
        <dbReference type="ChEBI" id="CHEBI:29105"/>
        <label>2</label>
    </ligand>
</feature>
<evidence type="ECO:0000259" key="13">
    <source>
        <dbReference type="PROSITE" id="PS51192"/>
    </source>
</evidence>
<protein>
    <recommendedName>
        <fullName evidence="12">Replication restart protein PriA</fullName>
    </recommendedName>
    <alternativeName>
        <fullName evidence="12">ATP-dependent DNA helicase PriA</fullName>
        <ecNumber evidence="12">5.6.2.4</ecNumber>
    </alternativeName>
    <alternativeName>
        <fullName evidence="12">DNA 3'-5' helicase PriA</fullName>
    </alternativeName>
</protein>
<dbReference type="Pfam" id="PF17764">
    <property type="entry name" value="PriA_3primeBD"/>
    <property type="match status" value="1"/>
</dbReference>
<dbReference type="CDD" id="cd18804">
    <property type="entry name" value="SF2_C_priA"/>
    <property type="match status" value="1"/>
</dbReference>
<dbReference type="Proteomes" id="UP000243297">
    <property type="component" value="Unassembled WGS sequence"/>
</dbReference>
<dbReference type="PANTHER" id="PTHR30580:SF1">
    <property type="entry name" value="COMF OPERON PROTEIN 1"/>
    <property type="match status" value="1"/>
</dbReference>
<comment type="catalytic activity">
    <reaction evidence="12">
        <text>Couples ATP hydrolysis with the unwinding of duplex DNA by translocating in the 3'-5' direction.</text>
        <dbReference type="EC" id="5.6.2.4"/>
    </reaction>
</comment>
<feature type="binding site" evidence="12">
    <location>
        <position position="477"/>
    </location>
    <ligand>
        <name>Zn(2+)</name>
        <dbReference type="ChEBI" id="CHEBI:29105"/>
        <label>1</label>
    </ligand>
</feature>
<dbReference type="Pfam" id="PF00270">
    <property type="entry name" value="DEAD"/>
    <property type="match status" value="1"/>
</dbReference>
<feature type="binding site" evidence="12">
    <location>
        <position position="464"/>
    </location>
    <ligand>
        <name>Zn(2+)</name>
        <dbReference type="ChEBI" id="CHEBI:29105"/>
        <label>2</label>
    </ligand>
</feature>
<feature type="binding site" evidence="12">
    <location>
        <position position="461"/>
    </location>
    <ligand>
        <name>Zn(2+)</name>
        <dbReference type="ChEBI" id="CHEBI:29105"/>
        <label>2</label>
    </ligand>
</feature>
<dbReference type="InterPro" id="IPR011545">
    <property type="entry name" value="DEAD/DEAH_box_helicase_dom"/>
</dbReference>
<evidence type="ECO:0000256" key="12">
    <source>
        <dbReference type="HAMAP-Rule" id="MF_00983"/>
    </source>
</evidence>
<dbReference type="EMBL" id="FUWY01000004">
    <property type="protein sequence ID" value="SJZ75881.1"/>
    <property type="molecule type" value="Genomic_DNA"/>
</dbReference>
<evidence type="ECO:0000256" key="4">
    <source>
        <dbReference type="ARBA" id="ARBA00022741"/>
    </source>
</evidence>
<keyword evidence="5 12" id="KW-0378">Hydrolase</keyword>
<dbReference type="EC" id="5.6.2.4" evidence="12"/>
<name>A0A1T4N9L2_9FIRM</name>
<dbReference type="FunFam" id="3.40.50.300:FF:000489">
    <property type="entry name" value="Primosome assembly protein PriA"/>
    <property type="match status" value="1"/>
</dbReference>
<keyword evidence="8 12" id="KW-0067">ATP-binding</keyword>
<evidence type="ECO:0000256" key="1">
    <source>
        <dbReference type="ARBA" id="ARBA00022515"/>
    </source>
</evidence>
<reference evidence="16" key="1">
    <citation type="submission" date="2017-02" db="EMBL/GenBank/DDBJ databases">
        <authorList>
            <person name="Varghese N."/>
            <person name="Submissions S."/>
        </authorList>
    </citation>
    <scope>NUCLEOTIDE SEQUENCE [LARGE SCALE GENOMIC DNA]</scope>
    <source>
        <strain evidence="16">ATCC 25662</strain>
    </source>
</reference>
<dbReference type="InterPro" id="IPR001650">
    <property type="entry name" value="Helicase_C-like"/>
</dbReference>
<dbReference type="InterPro" id="IPR040498">
    <property type="entry name" value="PriA_CRR"/>
</dbReference>
<dbReference type="OrthoDB" id="9759544at2"/>
<dbReference type="SMART" id="SM00490">
    <property type="entry name" value="HELICc"/>
    <property type="match status" value="1"/>
</dbReference>
<dbReference type="GO" id="GO:0006269">
    <property type="term" value="P:DNA replication, synthesis of primer"/>
    <property type="evidence" value="ECO:0007669"/>
    <property type="project" value="UniProtKB-KW"/>
</dbReference>
<keyword evidence="10 12" id="KW-0413">Isomerase</keyword>
<evidence type="ECO:0000313" key="16">
    <source>
        <dbReference type="Proteomes" id="UP000243297"/>
    </source>
</evidence>
<dbReference type="PANTHER" id="PTHR30580">
    <property type="entry name" value="PRIMOSOMAL PROTEIN N"/>
    <property type="match status" value="1"/>
</dbReference>
<evidence type="ECO:0000256" key="2">
    <source>
        <dbReference type="ARBA" id="ARBA00022705"/>
    </source>
</evidence>
<dbReference type="InterPro" id="IPR005259">
    <property type="entry name" value="PriA"/>
</dbReference>
<keyword evidence="3 12" id="KW-0479">Metal-binding</keyword>
<dbReference type="GO" id="GO:0016887">
    <property type="term" value="F:ATP hydrolysis activity"/>
    <property type="evidence" value="ECO:0007669"/>
    <property type="project" value="RHEA"/>
</dbReference>
<dbReference type="GO" id="GO:0008270">
    <property type="term" value="F:zinc ion binding"/>
    <property type="evidence" value="ECO:0007669"/>
    <property type="project" value="UniProtKB-UniRule"/>
</dbReference>
<keyword evidence="6 12" id="KW-0347">Helicase</keyword>
<dbReference type="HAMAP" id="MF_00983">
    <property type="entry name" value="PriA"/>
    <property type="match status" value="1"/>
</dbReference>
<feature type="binding site" evidence="12">
    <location>
        <position position="474"/>
    </location>
    <ligand>
        <name>Zn(2+)</name>
        <dbReference type="ChEBI" id="CHEBI:29105"/>
        <label>1</label>
    </ligand>
</feature>
<comment type="cofactor">
    <cofactor evidence="12">
        <name>Zn(2+)</name>
        <dbReference type="ChEBI" id="CHEBI:29105"/>
    </cofactor>
    <text evidence="12">Binds 2 zinc ions per subunit.</text>
</comment>
<keyword evidence="16" id="KW-1185">Reference proteome</keyword>
<dbReference type="Gene3D" id="3.40.50.300">
    <property type="entry name" value="P-loop containing nucleotide triphosphate hydrolases"/>
    <property type="match status" value="2"/>
</dbReference>
<organism evidence="15 16">
    <name type="scientific">Anaerorhabdus furcosa</name>
    <dbReference type="NCBI Taxonomy" id="118967"/>
    <lineage>
        <taxon>Bacteria</taxon>
        <taxon>Bacillati</taxon>
        <taxon>Bacillota</taxon>
        <taxon>Erysipelotrichia</taxon>
        <taxon>Erysipelotrichales</taxon>
        <taxon>Erysipelotrichaceae</taxon>
        <taxon>Anaerorhabdus</taxon>
    </lineage>
</organism>
<dbReference type="InterPro" id="IPR042115">
    <property type="entry name" value="PriA_3primeBD_sf"/>
</dbReference>
<feature type="binding site" evidence="12">
    <location>
        <position position="446"/>
    </location>
    <ligand>
        <name>Zn(2+)</name>
        <dbReference type="ChEBI" id="CHEBI:29105"/>
        <label>2</label>
    </ligand>
</feature>
<comment type="catalytic activity">
    <reaction evidence="11 12">
        <text>ATP + H2O = ADP + phosphate + H(+)</text>
        <dbReference type="Rhea" id="RHEA:13065"/>
        <dbReference type="ChEBI" id="CHEBI:15377"/>
        <dbReference type="ChEBI" id="CHEBI:15378"/>
        <dbReference type="ChEBI" id="CHEBI:30616"/>
        <dbReference type="ChEBI" id="CHEBI:43474"/>
        <dbReference type="ChEBI" id="CHEBI:456216"/>
        <dbReference type="EC" id="5.6.2.4"/>
    </reaction>
</comment>
<dbReference type="Gene3D" id="3.40.1440.60">
    <property type="entry name" value="PriA, 3(prime) DNA-binding domain"/>
    <property type="match status" value="1"/>
</dbReference>
<dbReference type="GO" id="GO:0006310">
    <property type="term" value="P:DNA recombination"/>
    <property type="evidence" value="ECO:0007669"/>
    <property type="project" value="InterPro"/>
</dbReference>
<dbReference type="GO" id="GO:0043138">
    <property type="term" value="F:3'-5' DNA helicase activity"/>
    <property type="evidence" value="ECO:0007669"/>
    <property type="project" value="UniProtKB-EC"/>
</dbReference>
<sequence>MNLIECWIEHPLLQLDKTYSYVTDDDSIVPGVRVLINFNHKEIIGFVESVTPYESLEEINKSKGFECKPILSVLDEESYLTPELVSLAKWMAKDTVSPTISCFKTMLPSKVKPTSNNQAIKMERWLQVSHLEVLLTPKQLEVYEYVSSHEWVRYSEAREKFGVHVKNCVDKGALLEIEKEANATLSDNQELSPNLDLSKCQQEAIDKIRNADKNVILLHGLTGSGKTEIYLQLAQDVCTEGKQVLFLVPEISLTPQMVNRVKSRFGSHVAIYHSGLNPQEKYEQYKLVKEGVVNVVVGTRSAVFMPFQNLGLIILDEEHDSSYKQDNTPQYHCRDIAIHRANTYGCKVILGSATPSLESYARAMKGVYQLVKMDQRINETLPKVHCVNLKETVKKGESYILSNFLQDKIEACLNRKEQVILLLNRRGYSTTLRCNACQEVIMCPHCDLAMSYHASDKTLKCHTCGEVIRHIQSCPACKSNAGFSTFGFGTQRLEEELQHRFPTSRIIRMDADTTSKKNSHENLLKQFEEGKADILVGTQMIAKGLDYPRVTLVGVLNADAGLSRTDYRSIETTFDLIVQASGRSGRSDLPGEVVLQVFDEEHYAIQTAIKQDYDSFFQHEMKFRHAGGYPPYNYMISILVQDKNTEKAKRVAKEIRDELNGDYKILGPSTLLKLKDTYRYRVLIKGKDLEMMKESVRLVVRKKSSVSGCPTIKVDVNPMILE</sequence>
<proteinExistence type="inferred from homology"/>
<evidence type="ECO:0000256" key="6">
    <source>
        <dbReference type="ARBA" id="ARBA00022806"/>
    </source>
</evidence>
<evidence type="ECO:0000256" key="3">
    <source>
        <dbReference type="ARBA" id="ARBA00022723"/>
    </source>
</evidence>
<gene>
    <name evidence="12" type="primary">priA</name>
    <name evidence="15" type="ORF">SAMN02745191_1535</name>
</gene>
<dbReference type="SUPFAM" id="SSF52540">
    <property type="entry name" value="P-loop containing nucleoside triphosphate hydrolases"/>
    <property type="match status" value="2"/>
</dbReference>
<dbReference type="AlphaFoldDB" id="A0A1T4N9L2"/>
<dbReference type="Pfam" id="PF18074">
    <property type="entry name" value="PriA_C"/>
    <property type="match status" value="1"/>
</dbReference>
<dbReference type="InterPro" id="IPR041222">
    <property type="entry name" value="PriA_3primeBD"/>
</dbReference>
<evidence type="ECO:0000256" key="9">
    <source>
        <dbReference type="ARBA" id="ARBA00023125"/>
    </source>
</evidence>
<dbReference type="STRING" id="118967.SAMN02745191_1535"/>
<evidence type="ECO:0000313" key="15">
    <source>
        <dbReference type="EMBL" id="SJZ75881.1"/>
    </source>
</evidence>
<feature type="domain" description="Helicase ATP-binding" evidence="13">
    <location>
        <begin position="207"/>
        <end position="373"/>
    </location>
</feature>
<dbReference type="GO" id="GO:1990077">
    <property type="term" value="C:primosome complex"/>
    <property type="evidence" value="ECO:0007669"/>
    <property type="project" value="UniProtKB-UniRule"/>
</dbReference>
<keyword evidence="1 12" id="KW-0639">Primosome</keyword>
<keyword evidence="2 12" id="KW-0235">DNA replication</keyword>
<dbReference type="InterPro" id="IPR027417">
    <property type="entry name" value="P-loop_NTPase"/>
</dbReference>
<dbReference type="GO" id="GO:0005524">
    <property type="term" value="F:ATP binding"/>
    <property type="evidence" value="ECO:0007669"/>
    <property type="project" value="UniProtKB-UniRule"/>
</dbReference>
<dbReference type="RefSeq" id="WP_078711935.1">
    <property type="nucleotide sequence ID" value="NZ_FUWY01000004.1"/>
</dbReference>
<evidence type="ECO:0000256" key="7">
    <source>
        <dbReference type="ARBA" id="ARBA00022833"/>
    </source>
</evidence>
<comment type="similarity">
    <text evidence="12">Belongs to the helicase family. PriA subfamily.</text>
</comment>
<dbReference type="CDD" id="cd17929">
    <property type="entry name" value="DEXHc_priA"/>
    <property type="match status" value="1"/>
</dbReference>
<evidence type="ECO:0000256" key="5">
    <source>
        <dbReference type="ARBA" id="ARBA00022801"/>
    </source>
</evidence>
<dbReference type="InterPro" id="IPR041236">
    <property type="entry name" value="PriA_C"/>
</dbReference>
<dbReference type="PROSITE" id="PS51192">
    <property type="entry name" value="HELICASE_ATP_BIND_1"/>
    <property type="match status" value="1"/>
</dbReference>
<comment type="subunit">
    <text evidence="12">Component of the replication restart primosome.</text>
</comment>